<organism evidence="2 3">
    <name type="scientific">Bifidobacterium mongoliense DSM 21395</name>
    <dbReference type="NCBI Taxonomy" id="1437603"/>
    <lineage>
        <taxon>Bacteria</taxon>
        <taxon>Bacillati</taxon>
        <taxon>Actinomycetota</taxon>
        <taxon>Actinomycetes</taxon>
        <taxon>Bifidobacteriales</taxon>
        <taxon>Bifidobacteriaceae</taxon>
        <taxon>Bifidobacterium</taxon>
    </lineage>
</organism>
<dbReference type="RefSeq" id="WP_202805464.1">
    <property type="nucleotide sequence ID" value="NZ_JDUO01000024.1"/>
</dbReference>
<gene>
    <name evidence="2" type="ORF">BMON_1800</name>
</gene>
<sequence length="61" mass="7117">MPKAWNNDDEKQYQHVKDSELDRGHSKDRAEEIAAATVNKQRHKEGRTKEQQESADKHSTK</sequence>
<feature type="region of interest" description="Disordered" evidence="1">
    <location>
        <begin position="1"/>
        <end position="61"/>
    </location>
</feature>
<dbReference type="GeneID" id="93095286"/>
<name>A0A087BVH4_9BIFI</name>
<dbReference type="eggNOG" id="ENOG5030HSA">
    <property type="taxonomic scope" value="Bacteria"/>
</dbReference>
<dbReference type="AlphaFoldDB" id="A0A087BVH4"/>
<keyword evidence="3" id="KW-1185">Reference proteome</keyword>
<dbReference type="EMBL" id="JGZE01000020">
    <property type="protein sequence ID" value="KFI75024.1"/>
    <property type="molecule type" value="Genomic_DNA"/>
</dbReference>
<proteinExistence type="predicted"/>
<accession>A0A087BVH4</accession>
<comment type="caution">
    <text evidence="2">The sequence shown here is derived from an EMBL/GenBank/DDBJ whole genome shotgun (WGS) entry which is preliminary data.</text>
</comment>
<evidence type="ECO:0000256" key="1">
    <source>
        <dbReference type="SAM" id="MobiDB-lite"/>
    </source>
</evidence>
<reference evidence="2 3" key="1">
    <citation type="submission" date="2014-03" db="EMBL/GenBank/DDBJ databases">
        <title>Genomics of Bifidobacteria.</title>
        <authorList>
            <person name="Ventura M."/>
            <person name="Milani C."/>
            <person name="Lugli G.A."/>
        </authorList>
    </citation>
    <scope>NUCLEOTIDE SEQUENCE [LARGE SCALE GENOMIC DNA]</scope>
    <source>
        <strain evidence="2 3">DSM 21395</strain>
    </source>
</reference>
<dbReference type="Proteomes" id="UP000029082">
    <property type="component" value="Unassembled WGS sequence"/>
</dbReference>
<evidence type="ECO:0000313" key="2">
    <source>
        <dbReference type="EMBL" id="KFI75024.1"/>
    </source>
</evidence>
<dbReference type="STRING" id="1437603.GCA_000771525_00928"/>
<protein>
    <submittedName>
        <fullName evidence="2">RelE/ParE family protein</fullName>
    </submittedName>
</protein>
<feature type="compositionally biased region" description="Basic and acidic residues" evidence="1">
    <location>
        <begin position="47"/>
        <end position="61"/>
    </location>
</feature>
<evidence type="ECO:0000313" key="3">
    <source>
        <dbReference type="Proteomes" id="UP000029082"/>
    </source>
</evidence>
<feature type="compositionally biased region" description="Basic and acidic residues" evidence="1">
    <location>
        <begin position="1"/>
        <end position="32"/>
    </location>
</feature>